<reference evidence="1" key="1">
    <citation type="submission" date="2021-02" db="EMBL/GenBank/DDBJ databases">
        <authorList>
            <consortium name="DOE Joint Genome Institute"/>
            <person name="Ahrendt S."/>
            <person name="Looney B.P."/>
            <person name="Miyauchi S."/>
            <person name="Morin E."/>
            <person name="Drula E."/>
            <person name="Courty P.E."/>
            <person name="Chicoki N."/>
            <person name="Fauchery L."/>
            <person name="Kohler A."/>
            <person name="Kuo A."/>
            <person name="Labutti K."/>
            <person name="Pangilinan J."/>
            <person name="Lipzen A."/>
            <person name="Riley R."/>
            <person name="Andreopoulos W."/>
            <person name="He G."/>
            <person name="Johnson J."/>
            <person name="Barry K.W."/>
            <person name="Grigoriev I.V."/>
            <person name="Nagy L."/>
            <person name="Hibbett D."/>
            <person name="Henrissat B."/>
            <person name="Matheny P.B."/>
            <person name="Labbe J."/>
            <person name="Martin F."/>
        </authorList>
    </citation>
    <scope>NUCLEOTIDE SEQUENCE</scope>
    <source>
        <strain evidence="1">FP105234-sp</strain>
    </source>
</reference>
<protein>
    <submittedName>
        <fullName evidence="1">Cytochrome P450</fullName>
    </submittedName>
</protein>
<dbReference type="Proteomes" id="UP000814033">
    <property type="component" value="Unassembled WGS sequence"/>
</dbReference>
<evidence type="ECO:0000313" key="2">
    <source>
        <dbReference type="Proteomes" id="UP000814033"/>
    </source>
</evidence>
<gene>
    <name evidence="1" type="ORF">FA95DRAFT_1565423</name>
</gene>
<keyword evidence="2" id="KW-1185">Reference proteome</keyword>
<sequence>MDFGTALHSATRPLNVVIELIGIIIIYVLFNWLVYPRYFSPLRRVPGPPLENTILGHFGAIVFSEAGAIQTEWVKNYGGVVRCVGPLGKERLIVMRPEALHKILVSDWVDYPRPEFMRNILGLSAGYGLLTVTGDEHRHMRKAMNPAFSLPNLMAQTDMYFDAINTLVGVVKAQIDRVPEPSEGKVIPVYEWMSKVTLDIICETAFGYHPNSLLNPNNELTEAYEDLIGLQSGINLAKISGVVALPKMPRFLTSEIGYKCRNLWKVVPGLAPVATFVDSLHRIRRISREMLAEKLADTAVNVDDTSTKKDIMSLLVRARNGETKDGYRLSDKALVDQVLTFLGAGHETTASGLSWSLWLLANNPVAQQKLRDEVAPIFAETDRPEYRVLKDLTMLDCVVMESLRVMPPVPMTIREAANTDWIEGVYVPKGTLFHIPLRAVNTWEAIWGPDAEQFRPERWLDLPSTYNSTFSMLSFIAGPHACIGKTMAISEMKAVLAAMVASFEFAPSYKGQVAHPTAAITMKPADNMPLLVTAVRK</sequence>
<accession>A0ACB8RBC8</accession>
<organism evidence="1 2">
    <name type="scientific">Auriscalpium vulgare</name>
    <dbReference type="NCBI Taxonomy" id="40419"/>
    <lineage>
        <taxon>Eukaryota</taxon>
        <taxon>Fungi</taxon>
        <taxon>Dikarya</taxon>
        <taxon>Basidiomycota</taxon>
        <taxon>Agaricomycotina</taxon>
        <taxon>Agaricomycetes</taxon>
        <taxon>Russulales</taxon>
        <taxon>Auriscalpiaceae</taxon>
        <taxon>Auriscalpium</taxon>
    </lineage>
</organism>
<comment type="caution">
    <text evidence="1">The sequence shown here is derived from an EMBL/GenBank/DDBJ whole genome shotgun (WGS) entry which is preliminary data.</text>
</comment>
<reference evidence="1" key="2">
    <citation type="journal article" date="2022" name="New Phytol.">
        <title>Evolutionary transition to the ectomycorrhizal habit in the genomes of a hyperdiverse lineage of mushroom-forming fungi.</title>
        <authorList>
            <person name="Looney B."/>
            <person name="Miyauchi S."/>
            <person name="Morin E."/>
            <person name="Drula E."/>
            <person name="Courty P.E."/>
            <person name="Kohler A."/>
            <person name="Kuo A."/>
            <person name="LaButti K."/>
            <person name="Pangilinan J."/>
            <person name="Lipzen A."/>
            <person name="Riley R."/>
            <person name="Andreopoulos W."/>
            <person name="He G."/>
            <person name="Johnson J."/>
            <person name="Nolan M."/>
            <person name="Tritt A."/>
            <person name="Barry K.W."/>
            <person name="Grigoriev I.V."/>
            <person name="Nagy L.G."/>
            <person name="Hibbett D."/>
            <person name="Henrissat B."/>
            <person name="Matheny P.B."/>
            <person name="Labbe J."/>
            <person name="Martin F.M."/>
        </authorList>
    </citation>
    <scope>NUCLEOTIDE SEQUENCE</scope>
    <source>
        <strain evidence="1">FP105234-sp</strain>
    </source>
</reference>
<proteinExistence type="predicted"/>
<evidence type="ECO:0000313" key="1">
    <source>
        <dbReference type="EMBL" id="KAI0041384.1"/>
    </source>
</evidence>
<dbReference type="EMBL" id="MU276126">
    <property type="protein sequence ID" value="KAI0041384.1"/>
    <property type="molecule type" value="Genomic_DNA"/>
</dbReference>
<name>A0ACB8RBC8_9AGAM</name>